<dbReference type="AlphaFoldDB" id="A0A381UW67"/>
<dbReference type="InterPro" id="IPR055152">
    <property type="entry name" value="Transketolase-like_C_2"/>
</dbReference>
<keyword evidence="13" id="KW-0786">Thiamine pyrophosphate</keyword>
<feature type="domain" description="Transketolase-like pyrimidine-binding" evidence="16">
    <location>
        <begin position="349"/>
        <end position="522"/>
    </location>
</feature>
<name>A0A381UW67_9ZZZZ</name>
<evidence type="ECO:0000313" key="17">
    <source>
        <dbReference type="EMBL" id="SVA32379.1"/>
    </source>
</evidence>
<evidence type="ECO:0000256" key="14">
    <source>
        <dbReference type="ARBA" id="ARBA00049473"/>
    </source>
</evidence>
<dbReference type="InterPro" id="IPR005475">
    <property type="entry name" value="Transketolase-like_Pyr-bd"/>
</dbReference>
<keyword evidence="9" id="KW-0808">Transferase</keyword>
<gene>
    <name evidence="17" type="ORF">METZ01_LOCUS85233</name>
</gene>
<dbReference type="InterPro" id="IPR009014">
    <property type="entry name" value="Transketo_C/PFOR_II"/>
</dbReference>
<dbReference type="InterPro" id="IPR029061">
    <property type="entry name" value="THDP-binding"/>
</dbReference>
<dbReference type="PANTHER" id="PTHR43522">
    <property type="entry name" value="TRANSKETOLASE"/>
    <property type="match status" value="1"/>
</dbReference>
<keyword evidence="10" id="KW-0479">Metal-binding</keyword>
<dbReference type="Gene3D" id="3.40.50.920">
    <property type="match status" value="1"/>
</dbReference>
<dbReference type="SMART" id="SM00861">
    <property type="entry name" value="Transket_pyr"/>
    <property type="match status" value="1"/>
</dbReference>
<dbReference type="GO" id="GO:0004802">
    <property type="term" value="F:transketolase activity"/>
    <property type="evidence" value="ECO:0007669"/>
    <property type="project" value="UniProtKB-EC"/>
</dbReference>
<dbReference type="InterPro" id="IPR005478">
    <property type="entry name" value="Transketolase_bac-like"/>
</dbReference>
<comment type="cofactor">
    <cofactor evidence="4">
        <name>Mg(2+)</name>
        <dbReference type="ChEBI" id="CHEBI:18420"/>
    </cofactor>
</comment>
<comment type="similarity">
    <text evidence="6">Belongs to the transketolase family.</text>
</comment>
<dbReference type="EMBL" id="UINC01007269">
    <property type="protein sequence ID" value="SVA32379.1"/>
    <property type="molecule type" value="Genomic_DNA"/>
</dbReference>
<evidence type="ECO:0000256" key="6">
    <source>
        <dbReference type="ARBA" id="ARBA00007131"/>
    </source>
</evidence>
<dbReference type="Pfam" id="PF02779">
    <property type="entry name" value="Transket_pyr"/>
    <property type="match status" value="1"/>
</dbReference>
<evidence type="ECO:0000256" key="4">
    <source>
        <dbReference type="ARBA" id="ARBA00001946"/>
    </source>
</evidence>
<comment type="cofactor">
    <cofactor evidence="5">
        <name>thiamine diphosphate</name>
        <dbReference type="ChEBI" id="CHEBI:58937"/>
    </cofactor>
</comment>
<sequence>MSTDVAIDIDQYSINIAKGLIMDTVRNADSGHTGGPLSSLDYTYTLFKEFLKFDPDNPEWKDRDRFVLSAGHESALLYSMLTFIGWLDVEDLKKFRQLGSKTPGHPEREMTPGVEATTGPLGQGVGNAVGMAVSECILRHQFGEDVMNHYTYCLHGDGDIQEPVAQGAIALAGHWGLGKLINYYDANNAQISGKVTRSDSTDYVKLYKANGWHVQEIDGHDLDAIRDAIRQAQMEIEKPSVIIGHTIMAQGCATMEDDHNTHGAPLPPEEIAATKEKLDLNPEEFFQFPNDVVEDFRKGFDFARSEVAAWNSALDARMEDAGFSEKWNTAFGDTLPQFDVPAYEAGQKVATRKVWGPFIEMLADCHPTLVGGSADLEPSNVTAGFANLVGDFTQENRLGRNFAYGVREFPMGTINNGIALHGGLDVFGATFFVFSDYERPAIRLRALQGLPVVSEYTHDSIFVGEDGPTHQPIEHLMACRAIPNLLVLRPGDANEALVASRIAFEQTNRPALVLLTRQGLPVFDRNTYPSAEEFRKGGYVMQDCDGEADVVIMSTGSEVWVALEVADLLVNCKVRVVNIGSWELFDEQSEEYRQAVLGDDSTLRVSIEAGVTLGWEHYTGINGLNIGIDSFGESAPGGEVANHFGITPEKVVEKIQKRLN</sequence>
<dbReference type="SUPFAM" id="SSF52518">
    <property type="entry name" value="Thiamin diphosphate-binding fold (THDP-binding)"/>
    <property type="match status" value="2"/>
</dbReference>
<evidence type="ECO:0000256" key="2">
    <source>
        <dbReference type="ARBA" id="ARBA00001936"/>
    </source>
</evidence>
<dbReference type="InterPro" id="IPR033247">
    <property type="entry name" value="Transketolase_fam"/>
</dbReference>
<evidence type="ECO:0000256" key="1">
    <source>
        <dbReference type="ARBA" id="ARBA00001913"/>
    </source>
</evidence>
<evidence type="ECO:0000256" key="13">
    <source>
        <dbReference type="ARBA" id="ARBA00023052"/>
    </source>
</evidence>
<comment type="cofactor">
    <cofactor evidence="1">
        <name>Ca(2+)</name>
        <dbReference type="ChEBI" id="CHEBI:29108"/>
    </cofactor>
</comment>
<feature type="region of interest" description="Disordered" evidence="15">
    <location>
        <begin position="99"/>
        <end position="121"/>
    </location>
</feature>
<keyword evidence="11" id="KW-0106">Calcium</keyword>
<keyword evidence="12" id="KW-0460">Magnesium</keyword>
<dbReference type="CDD" id="cd02012">
    <property type="entry name" value="TPP_TK"/>
    <property type="match status" value="1"/>
</dbReference>
<reference evidence="17" key="1">
    <citation type="submission" date="2018-05" db="EMBL/GenBank/DDBJ databases">
        <authorList>
            <person name="Lanie J.A."/>
            <person name="Ng W.-L."/>
            <person name="Kazmierczak K.M."/>
            <person name="Andrzejewski T.M."/>
            <person name="Davidsen T.M."/>
            <person name="Wayne K.J."/>
            <person name="Tettelin H."/>
            <person name="Glass J.I."/>
            <person name="Rusch D."/>
            <person name="Podicherti R."/>
            <person name="Tsui H.-C.T."/>
            <person name="Winkler M.E."/>
        </authorList>
    </citation>
    <scope>NUCLEOTIDE SEQUENCE</scope>
</reference>
<comment type="cofactor">
    <cofactor evidence="2">
        <name>Mn(2+)</name>
        <dbReference type="ChEBI" id="CHEBI:29035"/>
    </cofactor>
</comment>
<dbReference type="SUPFAM" id="SSF52922">
    <property type="entry name" value="TK C-terminal domain-like"/>
    <property type="match status" value="1"/>
</dbReference>
<organism evidence="17">
    <name type="scientific">marine metagenome</name>
    <dbReference type="NCBI Taxonomy" id="408172"/>
    <lineage>
        <taxon>unclassified sequences</taxon>
        <taxon>metagenomes</taxon>
        <taxon>ecological metagenomes</taxon>
    </lineage>
</organism>
<evidence type="ECO:0000256" key="15">
    <source>
        <dbReference type="SAM" id="MobiDB-lite"/>
    </source>
</evidence>
<evidence type="ECO:0000256" key="7">
    <source>
        <dbReference type="ARBA" id="ARBA00011738"/>
    </source>
</evidence>
<dbReference type="Gene3D" id="3.40.50.970">
    <property type="match status" value="2"/>
</dbReference>
<comment type="cofactor">
    <cofactor evidence="3">
        <name>Co(2+)</name>
        <dbReference type="ChEBI" id="CHEBI:48828"/>
    </cofactor>
</comment>
<evidence type="ECO:0000259" key="16">
    <source>
        <dbReference type="SMART" id="SM00861"/>
    </source>
</evidence>
<dbReference type="GO" id="GO:0005829">
    <property type="term" value="C:cytosol"/>
    <property type="evidence" value="ECO:0007669"/>
    <property type="project" value="TreeGrafter"/>
</dbReference>
<dbReference type="FunFam" id="3.40.50.970:FF:000045">
    <property type="entry name" value="Transketolase"/>
    <property type="match status" value="1"/>
</dbReference>
<evidence type="ECO:0000256" key="12">
    <source>
        <dbReference type="ARBA" id="ARBA00022842"/>
    </source>
</evidence>
<comment type="catalytic activity">
    <reaction evidence="14">
        <text>D-sedoheptulose 7-phosphate + D-glyceraldehyde 3-phosphate = aldehydo-D-ribose 5-phosphate + D-xylulose 5-phosphate</text>
        <dbReference type="Rhea" id="RHEA:10508"/>
        <dbReference type="ChEBI" id="CHEBI:57483"/>
        <dbReference type="ChEBI" id="CHEBI:57737"/>
        <dbReference type="ChEBI" id="CHEBI:58273"/>
        <dbReference type="ChEBI" id="CHEBI:59776"/>
        <dbReference type="EC" id="2.2.1.1"/>
    </reaction>
</comment>
<evidence type="ECO:0000256" key="8">
    <source>
        <dbReference type="ARBA" id="ARBA00013152"/>
    </source>
</evidence>
<dbReference type="GO" id="GO:0046872">
    <property type="term" value="F:metal ion binding"/>
    <property type="evidence" value="ECO:0007669"/>
    <property type="project" value="UniProtKB-KW"/>
</dbReference>
<comment type="subunit">
    <text evidence="7">Homodimer.</text>
</comment>
<dbReference type="Pfam" id="PF00456">
    <property type="entry name" value="Transketolase_N"/>
    <property type="match status" value="1"/>
</dbReference>
<dbReference type="PANTHER" id="PTHR43522:SF2">
    <property type="entry name" value="TRANSKETOLASE 1-RELATED"/>
    <property type="match status" value="1"/>
</dbReference>
<dbReference type="InterPro" id="IPR005474">
    <property type="entry name" value="Transketolase_N"/>
</dbReference>
<evidence type="ECO:0000256" key="9">
    <source>
        <dbReference type="ARBA" id="ARBA00022679"/>
    </source>
</evidence>
<proteinExistence type="inferred from homology"/>
<protein>
    <recommendedName>
        <fullName evidence="8">transketolase</fullName>
        <ecNumber evidence="8">2.2.1.1</ecNumber>
    </recommendedName>
</protein>
<dbReference type="CDD" id="cd07033">
    <property type="entry name" value="TPP_PYR_DXS_TK_like"/>
    <property type="match status" value="1"/>
</dbReference>
<evidence type="ECO:0000256" key="10">
    <source>
        <dbReference type="ARBA" id="ARBA00022723"/>
    </source>
</evidence>
<dbReference type="Pfam" id="PF22613">
    <property type="entry name" value="Transketolase_C_1"/>
    <property type="match status" value="1"/>
</dbReference>
<dbReference type="FunFam" id="3.40.50.920:FF:000003">
    <property type="entry name" value="Transketolase"/>
    <property type="match status" value="1"/>
</dbReference>
<accession>A0A381UW67</accession>
<evidence type="ECO:0000256" key="11">
    <source>
        <dbReference type="ARBA" id="ARBA00022837"/>
    </source>
</evidence>
<evidence type="ECO:0000256" key="5">
    <source>
        <dbReference type="ARBA" id="ARBA00001964"/>
    </source>
</evidence>
<evidence type="ECO:0000256" key="3">
    <source>
        <dbReference type="ARBA" id="ARBA00001941"/>
    </source>
</evidence>
<dbReference type="GO" id="GO:0006098">
    <property type="term" value="P:pentose-phosphate shunt"/>
    <property type="evidence" value="ECO:0007669"/>
    <property type="project" value="TreeGrafter"/>
</dbReference>
<dbReference type="EC" id="2.2.1.1" evidence="8"/>
<dbReference type="NCBIfam" id="TIGR00232">
    <property type="entry name" value="tktlase_bact"/>
    <property type="match status" value="1"/>
</dbReference>